<feature type="transmembrane region" description="Helical" evidence="1">
    <location>
        <begin position="89"/>
        <end position="110"/>
    </location>
</feature>
<dbReference type="Proteomes" id="UP000490922">
    <property type="component" value="Unassembled WGS sequence"/>
</dbReference>
<gene>
    <name evidence="2" type="ORF">F6464_08090</name>
</gene>
<dbReference type="OrthoDB" id="1358461at2"/>
<keyword evidence="1" id="KW-1133">Transmembrane helix</keyword>
<evidence type="ECO:0000313" key="3">
    <source>
        <dbReference type="Proteomes" id="UP000490922"/>
    </source>
</evidence>
<organism evidence="2 3">
    <name type="scientific">Flavobacterium luteum</name>
    <dbReference type="NCBI Taxonomy" id="2026654"/>
    <lineage>
        <taxon>Bacteria</taxon>
        <taxon>Pseudomonadati</taxon>
        <taxon>Bacteroidota</taxon>
        <taxon>Flavobacteriia</taxon>
        <taxon>Flavobacteriales</taxon>
        <taxon>Flavobacteriaceae</taxon>
        <taxon>Flavobacterium</taxon>
    </lineage>
</organism>
<evidence type="ECO:0000256" key="1">
    <source>
        <dbReference type="SAM" id="Phobius"/>
    </source>
</evidence>
<evidence type="ECO:0000313" key="2">
    <source>
        <dbReference type="EMBL" id="KAB1156150.1"/>
    </source>
</evidence>
<sequence length="154" mass="16803">MKIILFVLFLVLPQFSIIAQEKGILLQKKDSERTDFLVEHKRIKVVTTDGRSFFGRFSIIDDKTFSINNTLIPIDSIEKIKRKSLTSTITTPVICSLGIIFILGGTAVAATGGSEAIVGLGLISSGFTLPLIALISNRHPKNQWEFSIGGVPSN</sequence>
<dbReference type="EMBL" id="WAEM01000003">
    <property type="protein sequence ID" value="KAB1156150.1"/>
    <property type="molecule type" value="Genomic_DNA"/>
</dbReference>
<reference evidence="2 3" key="1">
    <citation type="submission" date="2019-09" db="EMBL/GenBank/DDBJ databases">
        <title>Flavobacterium sp. nov., isolated from glacier ice.</title>
        <authorList>
            <person name="Liu Q."/>
        </authorList>
    </citation>
    <scope>NUCLEOTIDE SEQUENCE [LARGE SCALE GENOMIC DNA]</scope>
    <source>
        <strain evidence="2 3">NBRC 112527</strain>
    </source>
</reference>
<dbReference type="AlphaFoldDB" id="A0A7J5AF18"/>
<name>A0A7J5AF18_9FLAO</name>
<keyword evidence="3" id="KW-1185">Reference proteome</keyword>
<feature type="transmembrane region" description="Helical" evidence="1">
    <location>
        <begin position="117"/>
        <end position="136"/>
    </location>
</feature>
<proteinExistence type="predicted"/>
<dbReference type="RefSeq" id="WP_151107303.1">
    <property type="nucleotide sequence ID" value="NZ_WAEM01000003.1"/>
</dbReference>
<accession>A0A7J5AF18</accession>
<keyword evidence="1" id="KW-0812">Transmembrane</keyword>
<keyword evidence="1" id="KW-0472">Membrane</keyword>
<comment type="caution">
    <text evidence="2">The sequence shown here is derived from an EMBL/GenBank/DDBJ whole genome shotgun (WGS) entry which is preliminary data.</text>
</comment>
<protein>
    <submittedName>
        <fullName evidence="2">Uncharacterized protein</fullName>
    </submittedName>
</protein>